<reference evidence="2" key="1">
    <citation type="journal article" date="2014" name="Int. J. Syst. Evol. Microbiol.">
        <title>Complete genome sequence of Corynebacterium casei LMG S-19264T (=DSM 44701T), isolated from a smear-ripened cheese.</title>
        <authorList>
            <consortium name="US DOE Joint Genome Institute (JGI-PGF)"/>
            <person name="Walter F."/>
            <person name="Albersmeier A."/>
            <person name="Kalinowski J."/>
            <person name="Ruckert C."/>
        </authorList>
    </citation>
    <scope>NUCLEOTIDE SEQUENCE</scope>
    <source>
        <strain evidence="2">KCTC 12710</strain>
    </source>
</reference>
<gene>
    <name evidence="2" type="ORF">GCM10007028_17940</name>
</gene>
<dbReference type="PANTHER" id="PTHR12526">
    <property type="entry name" value="GLYCOSYLTRANSFERASE"/>
    <property type="match status" value="1"/>
</dbReference>
<dbReference type="EMBL" id="BMWZ01000004">
    <property type="protein sequence ID" value="GGZ80957.1"/>
    <property type="molecule type" value="Genomic_DNA"/>
</dbReference>
<proteinExistence type="predicted"/>
<sequence length="336" mass="38145">MKNLLYIGNNLSADNKTPTTVETLGRLLTLEGFQVKMASSKPNKLSRLADMLLSVYRSKNNVDFVLIDTYSTVNFYYALLVSQLCRILGLRYIPILHGGNLPERLKSSEKLSKLVFKNAYRNVAPSLFTKSRFEIEGYTNVICIPNSIELENYTFYERPIDSINLLWVRSFSKIYNPKLAIDVLKTLKDEGFSSKLCMIGPDNDGSLEETKNYAEKLNLNVEFTGRLTKKAWHDKAKDYNVFINTTNIDNTPVSVIEAMALGLPVVSTNVGGMPFLIEDGVDGILVKPNNVNVFKESILRLTKNSEDPKRMAENARKKVEQFDWDMVKEKWISLLS</sequence>
<evidence type="ECO:0000313" key="3">
    <source>
        <dbReference type="Proteomes" id="UP000636004"/>
    </source>
</evidence>
<protein>
    <submittedName>
        <fullName evidence="2">1,2-diacylglycerol 3-glucosyltransferase</fullName>
    </submittedName>
</protein>
<evidence type="ECO:0000259" key="1">
    <source>
        <dbReference type="Pfam" id="PF00534"/>
    </source>
</evidence>
<evidence type="ECO:0000313" key="2">
    <source>
        <dbReference type="EMBL" id="GGZ80957.1"/>
    </source>
</evidence>
<reference evidence="2" key="2">
    <citation type="submission" date="2020-09" db="EMBL/GenBank/DDBJ databases">
        <authorList>
            <person name="Sun Q."/>
            <person name="Kim S."/>
        </authorList>
    </citation>
    <scope>NUCLEOTIDE SEQUENCE</scope>
    <source>
        <strain evidence="2">KCTC 12710</strain>
    </source>
</reference>
<dbReference type="Gene3D" id="3.40.50.2000">
    <property type="entry name" value="Glycogen Phosphorylase B"/>
    <property type="match status" value="2"/>
</dbReference>
<organism evidence="2 3">
    <name type="scientific">Algibacter mikhailovii</name>
    <dbReference type="NCBI Taxonomy" id="425498"/>
    <lineage>
        <taxon>Bacteria</taxon>
        <taxon>Pseudomonadati</taxon>
        <taxon>Bacteroidota</taxon>
        <taxon>Flavobacteriia</taxon>
        <taxon>Flavobacteriales</taxon>
        <taxon>Flavobacteriaceae</taxon>
        <taxon>Algibacter</taxon>
    </lineage>
</organism>
<dbReference type="GO" id="GO:0016757">
    <property type="term" value="F:glycosyltransferase activity"/>
    <property type="evidence" value="ECO:0007669"/>
    <property type="project" value="InterPro"/>
</dbReference>
<keyword evidence="3" id="KW-1185">Reference proteome</keyword>
<dbReference type="Pfam" id="PF00534">
    <property type="entry name" value="Glycos_transf_1"/>
    <property type="match status" value="1"/>
</dbReference>
<dbReference type="AlphaFoldDB" id="A0A918R239"/>
<name>A0A918R239_9FLAO</name>
<comment type="caution">
    <text evidence="2">The sequence shown here is derived from an EMBL/GenBank/DDBJ whole genome shotgun (WGS) entry which is preliminary data.</text>
</comment>
<dbReference type="Proteomes" id="UP000636004">
    <property type="component" value="Unassembled WGS sequence"/>
</dbReference>
<accession>A0A918R239</accession>
<dbReference type="InterPro" id="IPR001296">
    <property type="entry name" value="Glyco_trans_1"/>
</dbReference>
<dbReference type="SUPFAM" id="SSF53756">
    <property type="entry name" value="UDP-Glycosyltransferase/glycogen phosphorylase"/>
    <property type="match status" value="1"/>
</dbReference>
<dbReference type="CDD" id="cd03801">
    <property type="entry name" value="GT4_PimA-like"/>
    <property type="match status" value="1"/>
</dbReference>
<dbReference type="RefSeq" id="WP_189360457.1">
    <property type="nucleotide sequence ID" value="NZ_BMWZ01000004.1"/>
</dbReference>
<feature type="domain" description="Glycosyl transferase family 1" evidence="1">
    <location>
        <begin position="165"/>
        <end position="317"/>
    </location>
</feature>